<dbReference type="RefSeq" id="WP_181791215.1">
    <property type="nucleotide sequence ID" value="NZ_VIFM01000235.1"/>
</dbReference>
<evidence type="ECO:0000313" key="2">
    <source>
        <dbReference type="Proteomes" id="UP000315369"/>
    </source>
</evidence>
<dbReference type="Proteomes" id="UP000315369">
    <property type="component" value="Unassembled WGS sequence"/>
</dbReference>
<protein>
    <recommendedName>
        <fullName evidence="3">NERD domain-containing protein</fullName>
    </recommendedName>
</protein>
<dbReference type="AlphaFoldDB" id="A0A540WNW2"/>
<evidence type="ECO:0008006" key="3">
    <source>
        <dbReference type="Google" id="ProtNLM"/>
    </source>
</evidence>
<dbReference type="EMBL" id="VIFM01000235">
    <property type="protein sequence ID" value="TQF10698.1"/>
    <property type="molecule type" value="Genomic_DNA"/>
</dbReference>
<keyword evidence="2" id="KW-1185">Reference proteome</keyword>
<accession>A0A540WNW2</accession>
<organism evidence="1 2">
    <name type="scientific">Myxococcus llanfairpwllgwyngyllgogerychwyrndrobwllllantysiliogogogochensis</name>
    <dbReference type="NCBI Taxonomy" id="2590453"/>
    <lineage>
        <taxon>Bacteria</taxon>
        <taxon>Pseudomonadati</taxon>
        <taxon>Myxococcota</taxon>
        <taxon>Myxococcia</taxon>
        <taxon>Myxococcales</taxon>
        <taxon>Cystobacterineae</taxon>
        <taxon>Myxococcaceae</taxon>
        <taxon>Myxococcus</taxon>
    </lineage>
</organism>
<sequence length="727" mass="82940">MPPAQTASYSEAIIQNLIPSWRENDWASDVLKLPAGSLDISATKLIIAETRKHVQKGQWGRTFNWTLLAIHLSQSSILENEEFIDTFKPSTLPQRHLPSLSILFKKLSTLLQNPQTNSSTLPKLSSITNYIEAILKTQDDQHLLRKILRTYNHSAGSILALVEQQFYGLHARASWCLTPVLQTKREHLTLEESASAASFALDLLNKDTPLSPKLFTPCLDLEDSPERFEGALLLAHRLRELKEMEASVFRLNYRFFQVKPNLYCCVATSDRMGMSIALGYIKNQWIATINNDPSDLSDVPSLNDTFKLWFERFGEGAACITNDRIPQVRIQLAATHVRQLGELLLSKRTLFREEILALHNACYELDTTFPELEKFKITPDLSLLDAFLISRLLRFICLARRERLLELKESNTLAMWNSFLVGMSPEQTIELIRTAGFPPQQAKSYVEIFTWTPQNTDQHVDLQYRPFISIRNTLAIPLAIHLSSNLVRNSLISEGKRIYSEGTNDPISQLLKEALATKTPLTAMGVKYRHQKKQGDVDVLAVFDKTLYIFECKNNILPASTVEQQTTYGRIQKGIKQLDQFLELWADKTFRNLMTRQTGIDLSRIATIKTSIVMSNRLFSGIDIGGHPVRHHRELVNIIEHGITTAWLPDAPPREVSLWLGSQFSHHDLDNYLSNDSRLYNQLWRSFEIQDRPLPFSNIAVIKRDFVLIQDKFLAELGADHPHSQSN</sequence>
<name>A0A540WNW2_9BACT</name>
<reference evidence="1 2" key="1">
    <citation type="submission" date="2019-06" db="EMBL/GenBank/DDBJ databases">
        <authorList>
            <person name="Livingstone P."/>
            <person name="Whitworth D."/>
        </authorList>
    </citation>
    <scope>NUCLEOTIDE SEQUENCE [LARGE SCALE GENOMIC DNA]</scope>
    <source>
        <strain evidence="1 2">AM401</strain>
    </source>
</reference>
<gene>
    <name evidence="1" type="ORF">FJV41_38110</name>
</gene>
<proteinExistence type="predicted"/>
<comment type="caution">
    <text evidence="1">The sequence shown here is derived from an EMBL/GenBank/DDBJ whole genome shotgun (WGS) entry which is preliminary data.</text>
</comment>
<evidence type="ECO:0000313" key="1">
    <source>
        <dbReference type="EMBL" id="TQF10698.1"/>
    </source>
</evidence>